<name>A0A934IX97_9BACL</name>
<dbReference type="Proteomes" id="UP000640274">
    <property type="component" value="Unassembled WGS sequence"/>
</dbReference>
<protein>
    <submittedName>
        <fullName evidence="2">Uncharacterized protein</fullName>
    </submittedName>
</protein>
<accession>A0A934IX97</accession>
<dbReference type="EMBL" id="JAELUP010000016">
    <property type="protein sequence ID" value="MBJ6360976.1"/>
    <property type="molecule type" value="Genomic_DNA"/>
</dbReference>
<evidence type="ECO:0000313" key="2">
    <source>
        <dbReference type="EMBL" id="MBJ6360976.1"/>
    </source>
</evidence>
<proteinExistence type="predicted"/>
<sequence length="278" mass="31190">MKQNLLKTLLLPLLLMVGTIPIFTLASPYPARAASLQLDSMVQFRLEAALSTADSSFRIKMNELYNKLEQLQTQETDWEAKIMSLQQQNAAAIHEIRTRLKELDQVKVEKLETQARQTRLRYQPLLTLYSTLNQQAKAARTKGNKELAKKLASQAADLQLAVQLARKDIKLKEHALQAARAAKARSVAAIRKLLSEADAVTIQIKQSRTLITATKKSLSAEWKSFNQTIKNKDNTGINKSLTTLNTQSQQIVGQRQQLFQLEQKKSSIIAKAMILLAA</sequence>
<dbReference type="RefSeq" id="WP_199018535.1">
    <property type="nucleotide sequence ID" value="NZ_JAELUP010000016.1"/>
</dbReference>
<comment type="caution">
    <text evidence="2">The sequence shown here is derived from an EMBL/GenBank/DDBJ whole genome shotgun (WGS) entry which is preliminary data.</text>
</comment>
<dbReference type="AlphaFoldDB" id="A0A934IX97"/>
<evidence type="ECO:0000256" key="1">
    <source>
        <dbReference type="SAM" id="Coils"/>
    </source>
</evidence>
<keyword evidence="1" id="KW-0175">Coiled coil</keyword>
<gene>
    <name evidence="2" type="ORF">JFN88_06545</name>
</gene>
<keyword evidence="3" id="KW-1185">Reference proteome</keyword>
<evidence type="ECO:0000313" key="3">
    <source>
        <dbReference type="Proteomes" id="UP000640274"/>
    </source>
</evidence>
<feature type="coiled-coil region" evidence="1">
    <location>
        <begin position="61"/>
        <end position="88"/>
    </location>
</feature>
<reference evidence="2" key="1">
    <citation type="submission" date="2020-12" db="EMBL/GenBank/DDBJ databases">
        <authorList>
            <person name="Huq M.A."/>
        </authorList>
    </citation>
    <scope>NUCLEOTIDE SEQUENCE</scope>
    <source>
        <strain evidence="2">MAHUQ-46</strain>
    </source>
</reference>
<organism evidence="2 3">
    <name type="scientific">Paenibacillus roseus</name>
    <dbReference type="NCBI Taxonomy" id="2798579"/>
    <lineage>
        <taxon>Bacteria</taxon>
        <taxon>Bacillati</taxon>
        <taxon>Bacillota</taxon>
        <taxon>Bacilli</taxon>
        <taxon>Bacillales</taxon>
        <taxon>Paenibacillaceae</taxon>
        <taxon>Paenibacillus</taxon>
    </lineage>
</organism>